<dbReference type="SUPFAM" id="SSF52402">
    <property type="entry name" value="Adenine nucleotide alpha hydrolases-like"/>
    <property type="match status" value="1"/>
</dbReference>
<dbReference type="CDD" id="cd23659">
    <property type="entry name" value="USP_At3g01520-like"/>
    <property type="match status" value="1"/>
</dbReference>
<comment type="similarity">
    <text evidence="1">Belongs to the universal stress protein A family.</text>
</comment>
<feature type="domain" description="UspA" evidence="2">
    <location>
        <begin position="5"/>
        <end position="146"/>
    </location>
</feature>
<dbReference type="InterPro" id="IPR006016">
    <property type="entry name" value="UspA"/>
</dbReference>
<dbReference type="Pfam" id="PF00582">
    <property type="entry name" value="Usp"/>
    <property type="match status" value="1"/>
</dbReference>
<sequence length="165" mass="17172">MAAARTVLVGHDGSPTADLALAWALDYAGRFDADVRVIRGWVMSTAPRPASMTGGYVPPIEEFEAAVVAELEADGARVVAERGAADVDVSYEGFRGAAANGLVEASPDADLLVVGARGLGGFRGLALGSVSDQCVRHAACPVVVIRDEHSADIERSRRLDRGLEG</sequence>
<dbReference type="Proteomes" id="UP000780875">
    <property type="component" value="Unassembled WGS sequence"/>
</dbReference>
<keyword evidence="4" id="KW-1185">Reference proteome</keyword>
<reference evidence="3 4" key="1">
    <citation type="submission" date="2021-09" db="EMBL/GenBank/DDBJ databases">
        <title>Whole genome sequence of Nocardioides sp. GBK3QG-3.</title>
        <authorList>
            <person name="Tuo L."/>
        </authorList>
    </citation>
    <scope>NUCLEOTIDE SEQUENCE [LARGE SCALE GENOMIC DNA]</scope>
    <source>
        <strain evidence="3 4">GBK3QG-3</strain>
    </source>
</reference>
<dbReference type="PRINTS" id="PR01438">
    <property type="entry name" value="UNVRSLSTRESS"/>
</dbReference>
<protein>
    <submittedName>
        <fullName evidence="3">Universal stress protein</fullName>
    </submittedName>
</protein>
<dbReference type="PANTHER" id="PTHR46553:SF3">
    <property type="entry name" value="ADENINE NUCLEOTIDE ALPHA HYDROLASES-LIKE SUPERFAMILY PROTEIN"/>
    <property type="match status" value="1"/>
</dbReference>
<accession>A0ABS7UBC2</accession>
<evidence type="ECO:0000313" key="4">
    <source>
        <dbReference type="Proteomes" id="UP000780875"/>
    </source>
</evidence>
<comment type="caution">
    <text evidence="3">The sequence shown here is derived from an EMBL/GenBank/DDBJ whole genome shotgun (WGS) entry which is preliminary data.</text>
</comment>
<dbReference type="EMBL" id="JAIQZJ010000004">
    <property type="protein sequence ID" value="MBZ5738295.1"/>
    <property type="molecule type" value="Genomic_DNA"/>
</dbReference>
<dbReference type="PANTHER" id="PTHR46553">
    <property type="entry name" value="ADENINE NUCLEOTIDE ALPHA HYDROLASES-LIKE SUPERFAMILY PROTEIN"/>
    <property type="match status" value="1"/>
</dbReference>
<dbReference type="InterPro" id="IPR014729">
    <property type="entry name" value="Rossmann-like_a/b/a_fold"/>
</dbReference>
<evidence type="ECO:0000256" key="1">
    <source>
        <dbReference type="ARBA" id="ARBA00008791"/>
    </source>
</evidence>
<dbReference type="InterPro" id="IPR006015">
    <property type="entry name" value="Universal_stress_UspA"/>
</dbReference>
<organism evidence="3 4">
    <name type="scientific">Nocardioides mangrovi</name>
    <dbReference type="NCBI Taxonomy" id="2874580"/>
    <lineage>
        <taxon>Bacteria</taxon>
        <taxon>Bacillati</taxon>
        <taxon>Actinomycetota</taxon>
        <taxon>Actinomycetes</taxon>
        <taxon>Propionibacteriales</taxon>
        <taxon>Nocardioidaceae</taxon>
        <taxon>Nocardioides</taxon>
    </lineage>
</organism>
<proteinExistence type="inferred from homology"/>
<dbReference type="RefSeq" id="WP_224122668.1">
    <property type="nucleotide sequence ID" value="NZ_JAIQZJ010000004.1"/>
</dbReference>
<evidence type="ECO:0000313" key="3">
    <source>
        <dbReference type="EMBL" id="MBZ5738295.1"/>
    </source>
</evidence>
<name>A0ABS7UBC2_9ACTN</name>
<dbReference type="Gene3D" id="3.40.50.620">
    <property type="entry name" value="HUPs"/>
    <property type="match status" value="1"/>
</dbReference>
<gene>
    <name evidence="3" type="ORF">K8U61_08990</name>
</gene>
<evidence type="ECO:0000259" key="2">
    <source>
        <dbReference type="Pfam" id="PF00582"/>
    </source>
</evidence>